<feature type="transmembrane region" description="Helical" evidence="6">
    <location>
        <begin position="173"/>
        <end position="194"/>
    </location>
</feature>
<keyword evidence="5 6" id="KW-0472">Membrane</keyword>
<evidence type="ECO:0000313" key="7">
    <source>
        <dbReference type="EMBL" id="SDC62208.1"/>
    </source>
</evidence>
<accession>A0A1G6N2X4</accession>
<organism evidence="7 8">
    <name type="scientific">Ruegeria marina</name>
    <dbReference type="NCBI Taxonomy" id="639004"/>
    <lineage>
        <taxon>Bacteria</taxon>
        <taxon>Pseudomonadati</taxon>
        <taxon>Pseudomonadota</taxon>
        <taxon>Alphaproteobacteria</taxon>
        <taxon>Rhodobacterales</taxon>
        <taxon>Roseobacteraceae</taxon>
        <taxon>Ruegeria</taxon>
    </lineage>
</organism>
<feature type="transmembrane region" description="Helical" evidence="6">
    <location>
        <begin position="110"/>
        <end position="128"/>
    </location>
</feature>
<evidence type="ECO:0000256" key="2">
    <source>
        <dbReference type="ARBA" id="ARBA00022475"/>
    </source>
</evidence>
<sequence>MTANVLTALGGVGLFLIGMYMLSGGLRQLAGRRLHQALSRFTRTPASGALTGALTTALIQSSSATTVTAIGFVSAGLLTFSHALGIIFGANIGTTLTGWLVALLGFKLDLGQVVLPLVLVGALMQVLAKGNAAAAGRAVSGFALLFVGIDMMKDGMNAFQGIVTPSNFPGDDLWGRLQLVGIGIAITIVTQSSSAGVATALAALGAGAISFPQAAAMVIGMDVGTTFTAVLASVGGSTMARRTGVAHVVYNLMTGSMAFALLPVAATAHDALLPGDPQLALVGFHSVFNALGVLLVLPFTPRFAQLIEYLVPRSGPRLTDRLDSALLKETDVAVRAVAATVEDLCRALSLNIAHLLDPERSETAVCGDETFRQAMDETRTYLREVNTTAIPEDANDMFEAALHTLDHLGRLHYRCMRADRIATILSNPDLRRHAHEFADLARQMAVAEGAQFPEEEINAFRREMRAERKAWRLHVIDRAADGRLSYDLAEEQMDAQRWLHRSAYHLWRMALHLNELHLPDELRTPRSKAAETSG</sequence>
<dbReference type="STRING" id="639004.SAMN04488239_10321"/>
<dbReference type="GO" id="GO:0005436">
    <property type="term" value="F:sodium:phosphate symporter activity"/>
    <property type="evidence" value="ECO:0007669"/>
    <property type="project" value="InterPro"/>
</dbReference>
<dbReference type="EMBL" id="FMZV01000003">
    <property type="protein sequence ID" value="SDC62208.1"/>
    <property type="molecule type" value="Genomic_DNA"/>
</dbReference>
<feature type="transmembrane region" description="Helical" evidence="6">
    <location>
        <begin position="214"/>
        <end position="236"/>
    </location>
</feature>
<dbReference type="Pfam" id="PF02690">
    <property type="entry name" value="Na_Pi_cotrans"/>
    <property type="match status" value="2"/>
</dbReference>
<dbReference type="NCBIfam" id="NF037997">
    <property type="entry name" value="Na_Pi_symport"/>
    <property type="match status" value="1"/>
</dbReference>
<dbReference type="OrthoDB" id="9763003at2"/>
<dbReference type="GO" id="GO:0044341">
    <property type="term" value="P:sodium-dependent phosphate transport"/>
    <property type="evidence" value="ECO:0007669"/>
    <property type="project" value="InterPro"/>
</dbReference>
<dbReference type="PANTHER" id="PTHR10010:SF46">
    <property type="entry name" value="SODIUM-DEPENDENT PHOSPHATE TRANSPORT PROTEIN 2B"/>
    <property type="match status" value="1"/>
</dbReference>
<reference evidence="8" key="1">
    <citation type="submission" date="2016-10" db="EMBL/GenBank/DDBJ databases">
        <authorList>
            <person name="Varghese N."/>
            <person name="Submissions S."/>
        </authorList>
    </citation>
    <scope>NUCLEOTIDE SEQUENCE [LARGE SCALE GENOMIC DNA]</scope>
    <source>
        <strain evidence="8">CGMCC 1.9108</strain>
    </source>
</reference>
<feature type="transmembrane region" description="Helical" evidence="6">
    <location>
        <begin position="47"/>
        <end position="74"/>
    </location>
</feature>
<dbReference type="GO" id="GO:0005886">
    <property type="term" value="C:plasma membrane"/>
    <property type="evidence" value="ECO:0007669"/>
    <property type="project" value="UniProtKB-SubCell"/>
</dbReference>
<evidence type="ECO:0000313" key="8">
    <source>
        <dbReference type="Proteomes" id="UP000199628"/>
    </source>
</evidence>
<evidence type="ECO:0000256" key="6">
    <source>
        <dbReference type="SAM" id="Phobius"/>
    </source>
</evidence>
<keyword evidence="8" id="KW-1185">Reference proteome</keyword>
<evidence type="ECO:0000256" key="3">
    <source>
        <dbReference type="ARBA" id="ARBA00022692"/>
    </source>
</evidence>
<dbReference type="RefSeq" id="WP_093028262.1">
    <property type="nucleotide sequence ID" value="NZ_FMZV01000003.1"/>
</dbReference>
<keyword evidence="3 6" id="KW-0812">Transmembrane</keyword>
<evidence type="ECO:0000256" key="1">
    <source>
        <dbReference type="ARBA" id="ARBA00004651"/>
    </source>
</evidence>
<feature type="transmembrane region" description="Helical" evidence="6">
    <location>
        <begin position="6"/>
        <end position="26"/>
    </location>
</feature>
<evidence type="ECO:0000256" key="5">
    <source>
        <dbReference type="ARBA" id="ARBA00023136"/>
    </source>
</evidence>
<feature type="transmembrane region" description="Helical" evidence="6">
    <location>
        <begin position="248"/>
        <end position="266"/>
    </location>
</feature>
<dbReference type="InterPro" id="IPR003841">
    <property type="entry name" value="Na/Pi_transpt"/>
</dbReference>
<feature type="transmembrane region" description="Helical" evidence="6">
    <location>
        <begin position="134"/>
        <end position="152"/>
    </location>
</feature>
<evidence type="ECO:0000256" key="4">
    <source>
        <dbReference type="ARBA" id="ARBA00022989"/>
    </source>
</evidence>
<dbReference type="AlphaFoldDB" id="A0A1G6N2X4"/>
<dbReference type="PANTHER" id="PTHR10010">
    <property type="entry name" value="SOLUTE CARRIER FAMILY 34 SODIUM PHOSPHATE , MEMBER 2-RELATED"/>
    <property type="match status" value="1"/>
</dbReference>
<comment type="subcellular location">
    <subcellularLocation>
        <location evidence="1">Cell membrane</location>
        <topology evidence="1">Multi-pass membrane protein</topology>
    </subcellularLocation>
</comment>
<protein>
    <submittedName>
        <fullName evidence="7">Phosphate:Na+ symporter</fullName>
    </submittedName>
</protein>
<name>A0A1G6N2X4_9RHOB</name>
<keyword evidence="2" id="KW-1003">Cell membrane</keyword>
<proteinExistence type="predicted"/>
<feature type="transmembrane region" description="Helical" evidence="6">
    <location>
        <begin position="80"/>
        <end position="103"/>
    </location>
</feature>
<gene>
    <name evidence="7" type="ORF">SAMN04488239_10321</name>
</gene>
<keyword evidence="4 6" id="KW-1133">Transmembrane helix</keyword>
<dbReference type="Proteomes" id="UP000199628">
    <property type="component" value="Unassembled WGS sequence"/>
</dbReference>
<feature type="transmembrane region" description="Helical" evidence="6">
    <location>
        <begin position="278"/>
        <end position="297"/>
    </location>
</feature>